<sequence length="98" mass="10814">MCRLTERIVRSTFVTDWRLATSPTRTSPFLAKATIEGVVRAPSELAITVGSPPSRTDTQLLVVPRSIPTALAIFSAPFLTLFESLSIVLTLRRRLSKD</sequence>
<dbReference type="AlphaFoldDB" id="A0A6J7N7A5"/>
<evidence type="ECO:0000313" key="2">
    <source>
        <dbReference type="EMBL" id="CAB4988208.1"/>
    </source>
</evidence>
<keyword evidence="1" id="KW-0812">Transmembrane</keyword>
<gene>
    <name evidence="2" type="ORF">UFOPK3937_01147</name>
</gene>
<dbReference type="EMBL" id="CAFBOJ010000149">
    <property type="protein sequence ID" value="CAB4988208.1"/>
    <property type="molecule type" value="Genomic_DNA"/>
</dbReference>
<name>A0A6J7N7A5_9ZZZZ</name>
<reference evidence="2" key="1">
    <citation type="submission" date="2020-05" db="EMBL/GenBank/DDBJ databases">
        <authorList>
            <person name="Chiriac C."/>
            <person name="Salcher M."/>
            <person name="Ghai R."/>
            <person name="Kavagutti S V."/>
        </authorList>
    </citation>
    <scope>NUCLEOTIDE SEQUENCE</scope>
</reference>
<keyword evidence="1" id="KW-1133">Transmembrane helix</keyword>
<protein>
    <submittedName>
        <fullName evidence="2">Unannotated protein</fullName>
    </submittedName>
</protein>
<feature type="transmembrane region" description="Helical" evidence="1">
    <location>
        <begin position="70"/>
        <end position="91"/>
    </location>
</feature>
<accession>A0A6J7N7A5</accession>
<proteinExistence type="predicted"/>
<keyword evidence="1" id="KW-0472">Membrane</keyword>
<organism evidence="2">
    <name type="scientific">freshwater metagenome</name>
    <dbReference type="NCBI Taxonomy" id="449393"/>
    <lineage>
        <taxon>unclassified sequences</taxon>
        <taxon>metagenomes</taxon>
        <taxon>ecological metagenomes</taxon>
    </lineage>
</organism>
<evidence type="ECO:0000256" key="1">
    <source>
        <dbReference type="SAM" id="Phobius"/>
    </source>
</evidence>